<dbReference type="Proteomes" id="UP001231649">
    <property type="component" value="Chromosome 5"/>
</dbReference>
<keyword evidence="2" id="KW-1185">Reference proteome</keyword>
<proteinExistence type="predicted"/>
<name>A0ACC2R724_9NEOP</name>
<evidence type="ECO:0000313" key="1">
    <source>
        <dbReference type="EMBL" id="KAJ8735089.1"/>
    </source>
</evidence>
<reference evidence="1" key="1">
    <citation type="submission" date="2023-03" db="EMBL/GenBank/DDBJ databases">
        <title>Chromosome-level genomes of two armyworms, Mythimna separata and Mythimna loreyi, provide insights into the biosynthesis and reception of sex pheromones.</title>
        <authorList>
            <person name="Zhao H."/>
        </authorList>
    </citation>
    <scope>NUCLEOTIDE SEQUENCE</scope>
    <source>
        <strain evidence="1">BeijingLab</strain>
    </source>
</reference>
<comment type="caution">
    <text evidence="1">The sequence shown here is derived from an EMBL/GenBank/DDBJ whole genome shotgun (WGS) entry which is preliminary data.</text>
</comment>
<sequence>MSEPRYCKGIYCPVITNGFKDGTDELSYQRYSRRQRKKSLVMVNLVDLALKVGLAISALHGDTTPSTHLIVWTIAFAILNVCVCVLSWWRPVAKNHLHWVAGGTWLLLIVQGLSKQTIGFQEPQNQVWYMLFIVFVAYAMFPLCLRWCIALGALSFLAHVVATITYIHENTESTVVNCYSKHRYACAWRLLGSDVLLHAAFNFAGFYVKSFVDCEQRKVFLETQKSKGAYQKTKIESNKQWNLIQSVIPDFLAKRISTHLCRADDFHQLIDVTSHQVHDVSILFADIKGFTDLSSKVSAQELVEMLNSLFARFDKLASENHCLRIKLLGDCYFCVSGLLEPRADHAHCCVNMGLHMIRAIRDVRSQVKDLKVDLDMRIGVHSGKVTCAVLGRLKWQLDLWSQDVTIANRIESSGLPGRVHISSSTLKCLNGAFKVDPGEGGTRDPVLEEHQLNTYFIRSTEPPQKIRKTPVTKVENGSEECTKLTQNVVSAVPTPPKLAKSKSRQRRQKERTDQENNWKPEMPFENYYHGDSTNIHDMQQKTEVEDVEKIHKLIESFAKYMSTWSLQFDRSELESSFRELDRDTFKSNVMCCMVQWLFVVAVQSLAHYDCRNLMILLVVMTIPLSLCFALVMFQEFPRLQRHLVKFSVKVTDTRILRVMHISFLIFIMSLSSTMKLYICPLAPHQAISNSTNTISNSTASMSDSNNDTVPNDCFHPDYVVLTWVLCLIALTSVLKLYFLIKTLLATVNVVMYCILVVHYYKYYQTNNMLLLPAQMVVLMCSFLVVGVTHARLVEVVTRLDFLWKQQVKSDLAHMEFTQDMNRRLLGHILPDHVVDHFLSRDWRPDNLYAQHHNEAGVLFACIANFNSLQQSQEVSESLRVLNRLIIVFDGLLSKTEFTSIEKIKTISATYMAASGLEPKLKSGKDKHGHLFALCDFAIELVETLENIPEYSFKLRAGISCGPLVGGVIGARKPVYDIWGNTVNEASRMESTGEIGRIQVTKHTRQLLRDQFMLKHRGDVEVKGKGIMETWWLTRRKQIVAYDPRHLVHSAATKLCWDLPEPTVVPKRPVHFEPPGLHPLATLLFSMQQTREHINSHPLFSSEESRADPKVQLT</sequence>
<evidence type="ECO:0000313" key="2">
    <source>
        <dbReference type="Proteomes" id="UP001231649"/>
    </source>
</evidence>
<accession>A0ACC2R724</accession>
<organism evidence="1 2">
    <name type="scientific">Mythimna loreyi</name>
    <dbReference type="NCBI Taxonomy" id="667449"/>
    <lineage>
        <taxon>Eukaryota</taxon>
        <taxon>Metazoa</taxon>
        <taxon>Ecdysozoa</taxon>
        <taxon>Arthropoda</taxon>
        <taxon>Hexapoda</taxon>
        <taxon>Insecta</taxon>
        <taxon>Pterygota</taxon>
        <taxon>Neoptera</taxon>
        <taxon>Endopterygota</taxon>
        <taxon>Lepidoptera</taxon>
        <taxon>Glossata</taxon>
        <taxon>Ditrysia</taxon>
        <taxon>Noctuoidea</taxon>
        <taxon>Noctuidae</taxon>
        <taxon>Noctuinae</taxon>
        <taxon>Hadenini</taxon>
        <taxon>Mythimna</taxon>
    </lineage>
</organism>
<dbReference type="EMBL" id="CM056781">
    <property type="protein sequence ID" value="KAJ8735089.1"/>
    <property type="molecule type" value="Genomic_DNA"/>
</dbReference>
<gene>
    <name evidence="1" type="ORF">PYW08_014339</name>
</gene>
<protein>
    <submittedName>
        <fullName evidence="1">Uncharacterized protein</fullName>
    </submittedName>
</protein>